<dbReference type="EMBL" id="FTOR01000002">
    <property type="protein sequence ID" value="SIS99581.1"/>
    <property type="molecule type" value="Genomic_DNA"/>
</dbReference>
<dbReference type="Proteomes" id="UP000186917">
    <property type="component" value="Unassembled WGS sequence"/>
</dbReference>
<name>A0A173MH29_9BACT</name>
<gene>
    <name evidence="2" type="ORF">SAMN05421788_102565</name>
</gene>
<dbReference type="STRING" id="477680.SAMN05421788_102565"/>
<dbReference type="KEGG" id="fln:FLA_2819"/>
<feature type="region of interest" description="Disordered" evidence="1">
    <location>
        <begin position="95"/>
        <end position="117"/>
    </location>
</feature>
<accession>A0A173MH29</accession>
<keyword evidence="3" id="KW-1185">Reference proteome</keyword>
<organism evidence="2 3">
    <name type="scientific">Filimonas lacunae</name>
    <dbReference type="NCBI Taxonomy" id="477680"/>
    <lineage>
        <taxon>Bacteria</taxon>
        <taxon>Pseudomonadati</taxon>
        <taxon>Bacteroidota</taxon>
        <taxon>Chitinophagia</taxon>
        <taxon>Chitinophagales</taxon>
        <taxon>Chitinophagaceae</taxon>
        <taxon>Filimonas</taxon>
    </lineage>
</organism>
<evidence type="ECO:0000256" key="1">
    <source>
        <dbReference type="SAM" id="MobiDB-lite"/>
    </source>
</evidence>
<reference evidence="3" key="1">
    <citation type="submission" date="2017-01" db="EMBL/GenBank/DDBJ databases">
        <authorList>
            <person name="Varghese N."/>
            <person name="Submissions S."/>
        </authorList>
    </citation>
    <scope>NUCLEOTIDE SEQUENCE [LARGE SCALE GENOMIC DNA]</scope>
    <source>
        <strain evidence="3">DSM 21054</strain>
    </source>
</reference>
<dbReference type="RefSeq" id="WP_076378403.1">
    <property type="nucleotide sequence ID" value="NZ_AP017422.1"/>
</dbReference>
<sequence length="117" mass="13722">MSLPLRYERFLLLAMQAIDNQATEAEQEELTQLLLQYPELEAGFSRIQQTYHFRSPVRAVPNAAAAFERHLHKLQSHIHPSRALNLPQLTWQYNTKWSEPDNNKNTTGNDRNRKPNR</sequence>
<protein>
    <submittedName>
        <fullName evidence="2">Uncharacterized protein</fullName>
    </submittedName>
</protein>
<evidence type="ECO:0000313" key="2">
    <source>
        <dbReference type="EMBL" id="SIS99581.1"/>
    </source>
</evidence>
<proteinExistence type="predicted"/>
<evidence type="ECO:0000313" key="3">
    <source>
        <dbReference type="Proteomes" id="UP000186917"/>
    </source>
</evidence>
<dbReference type="AlphaFoldDB" id="A0A173MH29"/>